<keyword evidence="1" id="KW-0614">Plasmid</keyword>
<name>I2E1G7_RHIML</name>
<geneLocation type="plasmid" evidence="1">
    <name>pHRC017</name>
</geneLocation>
<protein>
    <submittedName>
        <fullName evidence="1">Uncharacterized protein</fullName>
    </submittedName>
</protein>
<dbReference type="EMBL" id="JQ665880">
    <property type="protein sequence ID" value="AFJ91335.1"/>
    <property type="molecule type" value="Genomic_DNA"/>
</dbReference>
<dbReference type="AlphaFoldDB" id="I2E1G7"/>
<evidence type="ECO:0000313" key="1">
    <source>
        <dbReference type="EMBL" id="AFJ91335.1"/>
    </source>
</evidence>
<reference evidence="1" key="1">
    <citation type="journal article" date="2012" name="Mol. Plant Microbe Interact.">
        <title>Rhizobial plasmids that cause impaired symbiotic nitrogen fixation and enhanced host invasion.</title>
        <authorList>
            <person name="Crook M.B."/>
            <person name="Lindsay D.P."/>
            <person name="Biggs M.B."/>
            <person name="Bentley J.S."/>
            <person name="Price J.C."/>
            <person name="Clement S.C."/>
            <person name="Clement M.J."/>
            <person name="Long S.R."/>
            <person name="Griffitts J.S."/>
        </authorList>
    </citation>
    <scope>NUCLEOTIDE SEQUENCE</scope>
    <source>
        <strain evidence="1">C017</strain>
        <plasmid evidence="1">pHRC017</plasmid>
    </source>
</reference>
<organism evidence="1">
    <name type="scientific">Rhizobium meliloti</name>
    <name type="common">Ensifer meliloti</name>
    <name type="synonym">Sinorhizobium meliloti</name>
    <dbReference type="NCBI Taxonomy" id="382"/>
    <lineage>
        <taxon>Bacteria</taxon>
        <taxon>Pseudomonadati</taxon>
        <taxon>Pseudomonadota</taxon>
        <taxon>Alphaproteobacteria</taxon>
        <taxon>Hyphomicrobiales</taxon>
        <taxon>Rhizobiaceae</taxon>
        <taxon>Sinorhizobium/Ensifer group</taxon>
        <taxon>Sinorhizobium</taxon>
    </lineage>
</organism>
<accession>I2E1G7</accession>
<proteinExistence type="predicted"/>
<sequence>MRGVQRQISKRELTKKVVGTRLFQLIKESPAHKSFRSYHAQLEAPEYPGAFATSVPLRSPC</sequence>
<gene>
    <name evidence="1" type="ORF">pHRC017_0162</name>
</gene>